<feature type="transmembrane region" description="Helical" evidence="8">
    <location>
        <begin position="917"/>
        <end position="937"/>
    </location>
</feature>
<feature type="transmembrane region" description="Helical" evidence="8">
    <location>
        <begin position="351"/>
        <end position="382"/>
    </location>
</feature>
<organism evidence="9 10">
    <name type="scientific">Roseisolibacter agri</name>
    <dbReference type="NCBI Taxonomy" id="2014610"/>
    <lineage>
        <taxon>Bacteria</taxon>
        <taxon>Pseudomonadati</taxon>
        <taxon>Gemmatimonadota</taxon>
        <taxon>Gemmatimonadia</taxon>
        <taxon>Gemmatimonadales</taxon>
        <taxon>Gemmatimonadaceae</taxon>
        <taxon>Roseisolibacter</taxon>
    </lineage>
</organism>
<feature type="transmembrane region" description="Helical" evidence="8">
    <location>
        <begin position="943"/>
        <end position="967"/>
    </location>
</feature>
<comment type="subcellular location">
    <subcellularLocation>
        <location evidence="1">Cell membrane</location>
        <topology evidence="1">Multi-pass membrane protein</topology>
    </subcellularLocation>
</comment>
<dbReference type="NCBIfam" id="TIGR00914">
    <property type="entry name" value="2A0601"/>
    <property type="match status" value="1"/>
</dbReference>
<dbReference type="PANTHER" id="PTHR32063:SF19">
    <property type="entry name" value="CATION EFFLUX SYSTEM PROTEIN CUSA"/>
    <property type="match status" value="1"/>
</dbReference>
<feature type="transmembrane region" description="Helical" evidence="8">
    <location>
        <begin position="893"/>
        <end position="910"/>
    </location>
</feature>
<feature type="transmembrane region" description="Helical" evidence="8">
    <location>
        <begin position="394"/>
        <end position="415"/>
    </location>
</feature>
<dbReference type="PANTHER" id="PTHR32063">
    <property type="match status" value="1"/>
</dbReference>
<evidence type="ECO:0000256" key="7">
    <source>
        <dbReference type="ARBA" id="ARBA00023136"/>
    </source>
</evidence>
<dbReference type="EMBL" id="BRXS01000008">
    <property type="protein sequence ID" value="GLC28175.1"/>
    <property type="molecule type" value="Genomic_DNA"/>
</dbReference>
<dbReference type="Gene3D" id="3.30.70.1430">
    <property type="entry name" value="Multidrug efflux transporter AcrB pore domain"/>
    <property type="match status" value="2"/>
</dbReference>
<dbReference type="SUPFAM" id="SSF82714">
    <property type="entry name" value="Multidrug efflux transporter AcrB TolC docking domain, DN and DC subdomains"/>
    <property type="match status" value="2"/>
</dbReference>
<evidence type="ECO:0000256" key="2">
    <source>
        <dbReference type="ARBA" id="ARBA00010942"/>
    </source>
</evidence>
<feature type="transmembrane region" description="Helical" evidence="8">
    <location>
        <begin position="1029"/>
        <end position="1052"/>
    </location>
</feature>
<dbReference type="Gene3D" id="3.30.70.1320">
    <property type="entry name" value="Multidrug efflux transporter AcrB pore domain like"/>
    <property type="match status" value="1"/>
</dbReference>
<evidence type="ECO:0000256" key="3">
    <source>
        <dbReference type="ARBA" id="ARBA00022448"/>
    </source>
</evidence>
<comment type="caution">
    <text evidence="9">The sequence shown here is derived from an EMBL/GenBank/DDBJ whole genome shotgun (WGS) entry which is preliminary data.</text>
</comment>
<dbReference type="InterPro" id="IPR001036">
    <property type="entry name" value="Acrflvin-R"/>
</dbReference>
<dbReference type="Gene3D" id="1.20.1640.10">
    <property type="entry name" value="Multidrug efflux transporter AcrB transmembrane domain"/>
    <property type="match status" value="2"/>
</dbReference>
<accession>A0AA37Q7U4</accession>
<dbReference type="Pfam" id="PF00873">
    <property type="entry name" value="ACR_tran"/>
    <property type="match status" value="1"/>
</dbReference>
<sequence>MLTHILRGVIAWSVRHTRVVLAVTALLTLAGAWAALRTPVDAIPDLSDVQVVVMTEWPGQAPALVEDQVTYPLSTELLKVPRTKVVRGMSQFGLSAVYVVFEDGTDLYWARSRVLEYLNAARERLPDGAMPMMGPDATGVGWVMQYILADTTGRLNLADLRAVQDFTVKPALTAVPGVAEIATLGGFEKQYQVEVDPTRLLAYGLSMAQVVAAVQASNADVGGRVLEMGGTEYVVRGRGRFATLDDLRAVVLATGPAGAPVTVGDVATVQLGPELRRGIADLNGRGEVVTGFVVMRYGENPRDVIDGVKARMARLEGALPRGVTFVAGYDRSGLIDHAVANLREKLVEESLIVAAVTVLFLLHASSALVAVVTLPVGILMAFLAMRALGLTANIMSLGGIAIAIGAMIDASVVMVENYHKHLERHLAGRDPAGRPAGRDGDGALDAARLPAGERWRLVRESAGEVGPSLFVSLLLITVSFLPIFALEAQEGRLFHPLAWTKTLAMAAAALLSVTLVPVLMGLLIRGGVRPEVANPVNRALIRAYRPVIALVLRHRWATVGGAAAVLAVTVLPWARLGSEFMPPLDEQSVMDMPSLAPGVGAEQAKAILRQRDRALAAIPEVAMVLGKVGRAETATDMAPMSMIESTVLLKPQTEWRDGVTRDSLMAEIDRRVRTPGVANMWSMPIKNRLDMLATGIKTPVGIKVFGPDAATLDRVGQQIERMLPRVSGTGSVFAERTVGGRYLDVAVDREAAARYGLTVGEVQAALAAAVGGAPAGQVLEGRERYSVLVRYPRALRADPEAVRNVLVLTPSGAQVPLGQVARVGVARGATLIKSEDAQLNNVVYVDVRGRDVGGYVDEARALLARALRLPPGYRLEWSGQFEAMERAERRLKIVVPATLAVIFLLLYANFRSAAESALVMLSLPFALVGGVWLLWLLDYNQSVATAVGFVALAGVAAETGVIMLLYLDHAYRDRRAAGLLRSRADVDAAVEHGAVERVRPKMMTVTAIMAGLLPILWAGGAGADVMKRIAAPMVGGMVSSTVLTLVVIPAVYSLWKERELRRAAVPAEAADGVGAPEPHVVPA</sequence>
<evidence type="ECO:0000256" key="1">
    <source>
        <dbReference type="ARBA" id="ARBA00004651"/>
    </source>
</evidence>
<keyword evidence="10" id="KW-1185">Reference proteome</keyword>
<dbReference type="SUPFAM" id="SSF82693">
    <property type="entry name" value="Multidrug efflux transporter AcrB pore domain, PN1, PN2, PC1 and PC2 subdomains"/>
    <property type="match status" value="2"/>
</dbReference>
<dbReference type="Proteomes" id="UP001161325">
    <property type="component" value="Unassembled WGS sequence"/>
</dbReference>
<feature type="transmembrane region" description="Helical" evidence="8">
    <location>
        <begin position="498"/>
        <end position="524"/>
    </location>
</feature>
<dbReference type="PRINTS" id="PR00702">
    <property type="entry name" value="ACRIFLAVINRP"/>
</dbReference>
<keyword evidence="7 8" id="KW-0472">Membrane</keyword>
<dbReference type="Gene3D" id="3.30.2090.10">
    <property type="entry name" value="Multidrug efflux transporter AcrB TolC docking domain, DN and DC subdomains"/>
    <property type="match status" value="2"/>
</dbReference>
<evidence type="ECO:0000313" key="10">
    <source>
        <dbReference type="Proteomes" id="UP001161325"/>
    </source>
</evidence>
<keyword evidence="3" id="KW-0813">Transport</keyword>
<evidence type="ECO:0000256" key="6">
    <source>
        <dbReference type="ARBA" id="ARBA00022989"/>
    </source>
</evidence>
<keyword evidence="4" id="KW-1003">Cell membrane</keyword>
<dbReference type="GO" id="GO:0005886">
    <property type="term" value="C:plasma membrane"/>
    <property type="evidence" value="ECO:0007669"/>
    <property type="project" value="UniProtKB-SubCell"/>
</dbReference>
<evidence type="ECO:0000256" key="8">
    <source>
        <dbReference type="SAM" id="Phobius"/>
    </source>
</evidence>
<dbReference type="SUPFAM" id="SSF82866">
    <property type="entry name" value="Multidrug efflux transporter AcrB transmembrane domain"/>
    <property type="match status" value="2"/>
</dbReference>
<evidence type="ECO:0000256" key="4">
    <source>
        <dbReference type="ARBA" id="ARBA00022475"/>
    </source>
</evidence>
<keyword evidence="6 8" id="KW-1133">Transmembrane helix</keyword>
<comment type="similarity">
    <text evidence="2">Belongs to the resistance-nodulation-cell division (RND) (TC 2.A.6) family.</text>
</comment>
<dbReference type="InterPro" id="IPR004763">
    <property type="entry name" value="CusA-like"/>
</dbReference>
<gene>
    <name evidence="9" type="ORF">rosag_46880</name>
</gene>
<keyword evidence="5 8" id="KW-0812">Transmembrane</keyword>
<evidence type="ECO:0000313" key="9">
    <source>
        <dbReference type="EMBL" id="GLC28175.1"/>
    </source>
</evidence>
<evidence type="ECO:0000256" key="5">
    <source>
        <dbReference type="ARBA" id="ARBA00022692"/>
    </source>
</evidence>
<dbReference type="Gene3D" id="3.30.70.1440">
    <property type="entry name" value="Multidrug efflux transporter AcrB pore domain"/>
    <property type="match status" value="1"/>
</dbReference>
<protein>
    <submittedName>
        <fullName evidence="9">Cation efflux system protein</fullName>
    </submittedName>
</protein>
<dbReference type="AlphaFoldDB" id="A0AA37Q7U4"/>
<proteinExistence type="inferred from homology"/>
<name>A0AA37Q7U4_9BACT</name>
<feature type="transmembrane region" description="Helical" evidence="8">
    <location>
        <begin position="465"/>
        <end position="486"/>
    </location>
</feature>
<reference evidence="9" key="1">
    <citation type="submission" date="2022-08" db="EMBL/GenBank/DDBJ databases">
        <title>Draft genome sequencing of Roseisolibacter agri AW1220.</title>
        <authorList>
            <person name="Tobiishi Y."/>
            <person name="Tonouchi A."/>
        </authorList>
    </citation>
    <scope>NUCLEOTIDE SEQUENCE</scope>
    <source>
        <strain evidence="9">AW1220</strain>
    </source>
</reference>
<feature type="transmembrane region" description="Helical" evidence="8">
    <location>
        <begin position="1002"/>
        <end position="1023"/>
    </location>
</feature>
<dbReference type="InterPro" id="IPR027463">
    <property type="entry name" value="AcrB_DN_DC_subdom"/>
</dbReference>
<dbReference type="GO" id="GO:0008324">
    <property type="term" value="F:monoatomic cation transmembrane transporter activity"/>
    <property type="evidence" value="ECO:0007669"/>
    <property type="project" value="InterPro"/>
</dbReference>
<dbReference type="GO" id="GO:0042910">
    <property type="term" value="F:xenobiotic transmembrane transporter activity"/>
    <property type="evidence" value="ECO:0007669"/>
    <property type="project" value="TreeGrafter"/>
</dbReference>